<gene>
    <name evidence="2" type="ORF">ETD96_26745</name>
</gene>
<dbReference type="EMBL" id="VCKZ01000224">
    <property type="protein sequence ID" value="TMR33757.1"/>
    <property type="molecule type" value="Genomic_DNA"/>
</dbReference>
<dbReference type="Proteomes" id="UP000305238">
    <property type="component" value="Unassembled WGS sequence"/>
</dbReference>
<name>A0A5S4GLJ2_9ACTN</name>
<organism evidence="2 3">
    <name type="scientific">Actinomadura geliboluensis</name>
    <dbReference type="NCBI Taxonomy" id="882440"/>
    <lineage>
        <taxon>Bacteria</taxon>
        <taxon>Bacillati</taxon>
        <taxon>Actinomycetota</taxon>
        <taxon>Actinomycetes</taxon>
        <taxon>Streptosporangiales</taxon>
        <taxon>Thermomonosporaceae</taxon>
        <taxon>Actinomadura</taxon>
    </lineage>
</organism>
<evidence type="ECO:0000313" key="3">
    <source>
        <dbReference type="Proteomes" id="UP000305238"/>
    </source>
</evidence>
<dbReference type="AlphaFoldDB" id="A0A5S4GLJ2"/>
<reference evidence="2 3" key="1">
    <citation type="submission" date="2019-05" db="EMBL/GenBank/DDBJ databases">
        <title>Draft genome sequence of Actinomadura geliboluensis A8036.</title>
        <authorList>
            <person name="Saricaoglu S."/>
            <person name="Isik K."/>
        </authorList>
    </citation>
    <scope>NUCLEOTIDE SEQUENCE [LARGE SCALE GENOMIC DNA]</scope>
    <source>
        <strain evidence="2 3">A8036</strain>
    </source>
</reference>
<feature type="region of interest" description="Disordered" evidence="1">
    <location>
        <begin position="1"/>
        <end position="22"/>
    </location>
</feature>
<feature type="region of interest" description="Disordered" evidence="1">
    <location>
        <begin position="56"/>
        <end position="82"/>
    </location>
</feature>
<comment type="caution">
    <text evidence="2">The sequence shown here is derived from an EMBL/GenBank/DDBJ whole genome shotgun (WGS) entry which is preliminary data.</text>
</comment>
<protein>
    <submittedName>
        <fullName evidence="2">Uncharacterized protein</fullName>
    </submittedName>
</protein>
<sequence length="82" mass="8062">MAARPPATRAAPSSSAAPDRRGALYAPAAYSANATGRTVSPLGFTSAVAAATCTAARTASSTPNAVSGRCRRSARQPSATAP</sequence>
<accession>A0A5S4GLJ2</accession>
<keyword evidence="3" id="KW-1185">Reference proteome</keyword>
<proteinExistence type="predicted"/>
<evidence type="ECO:0000256" key="1">
    <source>
        <dbReference type="SAM" id="MobiDB-lite"/>
    </source>
</evidence>
<dbReference type="RefSeq" id="WP_138639253.1">
    <property type="nucleotide sequence ID" value="NZ_VCKZ01000224.1"/>
</dbReference>
<evidence type="ECO:0000313" key="2">
    <source>
        <dbReference type="EMBL" id="TMR33757.1"/>
    </source>
</evidence>